<dbReference type="PATRIC" id="fig|1111454.3.peg.17"/>
<dbReference type="Gene3D" id="3.90.960.10">
    <property type="entry name" value="YbaK/aminoacyl-tRNA synthetase-associated domain"/>
    <property type="match status" value="1"/>
</dbReference>
<accession>U7UTV5</accession>
<dbReference type="eggNOG" id="COG2606">
    <property type="taxonomic scope" value="Bacteria"/>
</dbReference>
<evidence type="ECO:0000313" key="2">
    <source>
        <dbReference type="EMBL" id="ERT62716.1"/>
    </source>
</evidence>
<dbReference type="CDD" id="cd04333">
    <property type="entry name" value="ProX_deacylase"/>
    <property type="match status" value="1"/>
</dbReference>
<dbReference type="EMBL" id="AWXA01000002">
    <property type="protein sequence ID" value="ERT62716.1"/>
    <property type="molecule type" value="Genomic_DNA"/>
</dbReference>
<reference evidence="2 3" key="1">
    <citation type="submission" date="2013-09" db="EMBL/GenBank/DDBJ databases">
        <authorList>
            <person name="Durkin A.S."/>
            <person name="Haft D.R."/>
            <person name="McCorrison J."/>
            <person name="Torralba M."/>
            <person name="Gillis M."/>
            <person name="Haft D.H."/>
            <person name="Methe B."/>
            <person name="Sutton G."/>
            <person name="Nelson K.E."/>
        </authorList>
    </citation>
    <scope>NUCLEOTIDE SEQUENCE [LARGE SCALE GENOMIC DNA]</scope>
    <source>
        <strain evidence="2 3">BV3C16-1</strain>
    </source>
</reference>
<dbReference type="PANTHER" id="PTHR30411">
    <property type="entry name" value="CYTOPLASMIC PROTEIN"/>
    <property type="match status" value="1"/>
</dbReference>
<dbReference type="STRING" id="1111454.HMPREF1250_0130"/>
<gene>
    <name evidence="2" type="ORF">HMPREF1250_0130</name>
</gene>
<organism evidence="2 3">
    <name type="scientific">Megasphaera vaginalis</name>
    <name type="common">ex Srinivasan et al. 2021</name>
    <dbReference type="NCBI Taxonomy" id="1111454"/>
    <lineage>
        <taxon>Bacteria</taxon>
        <taxon>Bacillati</taxon>
        <taxon>Bacillota</taxon>
        <taxon>Negativicutes</taxon>
        <taxon>Veillonellales</taxon>
        <taxon>Veillonellaceae</taxon>
        <taxon>Megasphaera</taxon>
    </lineage>
</organism>
<proteinExistence type="predicted"/>
<dbReference type="SUPFAM" id="SSF55826">
    <property type="entry name" value="YbaK/ProRS associated domain"/>
    <property type="match status" value="1"/>
</dbReference>
<dbReference type="InterPro" id="IPR007214">
    <property type="entry name" value="YbaK/aa-tRNA-synth-assoc-dom"/>
</dbReference>
<evidence type="ECO:0000259" key="1">
    <source>
        <dbReference type="Pfam" id="PF04073"/>
    </source>
</evidence>
<dbReference type="PANTHER" id="PTHR30411:SF1">
    <property type="entry name" value="CYTOPLASMIC PROTEIN"/>
    <property type="match status" value="1"/>
</dbReference>
<keyword evidence="3" id="KW-1185">Reference proteome</keyword>
<name>U7UTV5_9FIRM</name>
<dbReference type="RefSeq" id="WP_023052542.1">
    <property type="nucleotide sequence ID" value="NZ_AWXA01000002.1"/>
</dbReference>
<protein>
    <submittedName>
        <fullName evidence="2">Aminoacyl-tRNA editing domain protein</fullName>
    </submittedName>
</protein>
<dbReference type="InterPro" id="IPR036754">
    <property type="entry name" value="YbaK/aa-tRNA-synt-asso_dom_sf"/>
</dbReference>
<dbReference type="Proteomes" id="UP000017090">
    <property type="component" value="Unassembled WGS sequence"/>
</dbReference>
<dbReference type="AlphaFoldDB" id="U7UTV5"/>
<feature type="domain" description="YbaK/aminoacyl-tRNA synthetase-associated" evidence="1">
    <location>
        <begin position="28"/>
        <end position="141"/>
    </location>
</feature>
<comment type="caution">
    <text evidence="2">The sequence shown here is derived from an EMBL/GenBank/DDBJ whole genome shotgun (WGS) entry which is preliminary data.</text>
</comment>
<dbReference type="Pfam" id="PF04073">
    <property type="entry name" value="tRNA_edit"/>
    <property type="match status" value="1"/>
</dbReference>
<dbReference type="GO" id="GO:0002161">
    <property type="term" value="F:aminoacyl-tRNA deacylase activity"/>
    <property type="evidence" value="ECO:0007669"/>
    <property type="project" value="InterPro"/>
</dbReference>
<evidence type="ECO:0000313" key="3">
    <source>
        <dbReference type="Proteomes" id="UP000017090"/>
    </source>
</evidence>
<sequence>MTAIERVRAHLDQWQMAGRVTELAVSSATVAEAAAALHTEEGRIAKSLSFLVNGRPLLVVCAGDARIDNKQFKAFFGQKPSMIKAADVESLIGYPVGGVCPFGVKPGVTVYLDESLRRYETVFPACGTANSMIELTLNELETCAAAAAWISVTKDWQGE</sequence>